<keyword evidence="6" id="KW-0819">tRNA processing</keyword>
<dbReference type="OrthoDB" id="9786494at2"/>
<dbReference type="Proteomes" id="UP000004956">
    <property type="component" value="Unassembled WGS sequence"/>
</dbReference>
<evidence type="ECO:0000256" key="2">
    <source>
        <dbReference type="ARBA" id="ARBA00022603"/>
    </source>
</evidence>
<feature type="domain" description="FAD dependent oxidoreductase" evidence="10">
    <location>
        <begin position="137"/>
        <end position="493"/>
    </location>
</feature>
<dbReference type="RefSeq" id="WP_008542980.1">
    <property type="nucleotide sequence ID" value="NZ_JH604997.1"/>
</dbReference>
<evidence type="ECO:0000256" key="8">
    <source>
        <dbReference type="ARBA" id="ARBA00023002"/>
    </source>
</evidence>
<dbReference type="GO" id="GO:0008168">
    <property type="term" value="F:methyltransferase activity"/>
    <property type="evidence" value="ECO:0007669"/>
    <property type="project" value="UniProtKB-KW"/>
</dbReference>
<keyword evidence="2" id="KW-0489">Methyltransferase</keyword>
<dbReference type="Gene3D" id="3.50.50.60">
    <property type="entry name" value="FAD/NAD(P)-binding domain"/>
    <property type="match status" value="1"/>
</dbReference>
<dbReference type="GO" id="GO:0032259">
    <property type="term" value="P:methylation"/>
    <property type="evidence" value="ECO:0007669"/>
    <property type="project" value="UniProtKB-KW"/>
</dbReference>
<evidence type="ECO:0000256" key="5">
    <source>
        <dbReference type="ARBA" id="ARBA00022691"/>
    </source>
</evidence>
<keyword evidence="3" id="KW-0285">Flavoprotein</keyword>
<evidence type="ECO:0000256" key="9">
    <source>
        <dbReference type="ARBA" id="ARBA00023268"/>
    </source>
</evidence>
<dbReference type="GO" id="GO:0016645">
    <property type="term" value="F:oxidoreductase activity, acting on the CH-NH group of donors"/>
    <property type="evidence" value="ECO:0007669"/>
    <property type="project" value="InterPro"/>
</dbReference>
<dbReference type="GO" id="GO:0005737">
    <property type="term" value="C:cytoplasm"/>
    <property type="evidence" value="ECO:0007669"/>
    <property type="project" value="TreeGrafter"/>
</dbReference>
<accession>H3KGG3</accession>
<protein>
    <submittedName>
        <fullName evidence="11">tRNA U-34 5-methylaminomethyl-2-thiouridine biosynthesis protein MnmC</fullName>
    </submittedName>
</protein>
<evidence type="ECO:0000256" key="1">
    <source>
        <dbReference type="ARBA" id="ARBA00022490"/>
    </source>
</evidence>
<name>H3KGG3_9BURK</name>
<dbReference type="PANTHER" id="PTHR13847:SF283">
    <property type="entry name" value="TRNA 5-METHYLAMINOMETHYL-2-THIOURIDINE BIOSYNTHESIS BIFUNCTIONAL PROTEIN MNMC"/>
    <property type="match status" value="1"/>
</dbReference>
<dbReference type="GO" id="GO:0008033">
    <property type="term" value="P:tRNA processing"/>
    <property type="evidence" value="ECO:0007669"/>
    <property type="project" value="UniProtKB-KW"/>
</dbReference>
<keyword evidence="1" id="KW-0963">Cytoplasm</keyword>
<dbReference type="InterPro" id="IPR017610">
    <property type="entry name" value="tRNA_S-uridine_synth_MnmC_C"/>
</dbReference>
<evidence type="ECO:0000256" key="6">
    <source>
        <dbReference type="ARBA" id="ARBA00022694"/>
    </source>
</evidence>
<dbReference type="NCBIfam" id="TIGR03197">
    <property type="entry name" value="MnmC_Cterm"/>
    <property type="match status" value="1"/>
</dbReference>
<dbReference type="PATRIC" id="fig|762967.3.peg.1451"/>
<keyword evidence="4" id="KW-0808">Transferase</keyword>
<proteinExistence type="predicted"/>
<dbReference type="SUPFAM" id="SSF51905">
    <property type="entry name" value="FAD/NAD(P)-binding domain"/>
    <property type="match status" value="1"/>
</dbReference>
<gene>
    <name evidence="11" type="ORF">HMPREF9440_01843</name>
</gene>
<evidence type="ECO:0000313" key="12">
    <source>
        <dbReference type="Proteomes" id="UP000004956"/>
    </source>
</evidence>
<dbReference type="HOGENOM" id="CLU_522655_0_0_4"/>
<sequence length="521" mass="55747">MTQAVLITPEASALPEAGALVDARLAAGALVRVLAPLDKGAPGVEERRVGPGRLQTFRFPERELRRECAGGWCEVLLADPASARSWRAILTPAARCRFLGTPPAGDPRRDGGVWLPGEDGAWRVPGDASAPPRIRRAVVVGAGIAGAFTAYELARRGVAVDVIDRWGAPANGASALRAAIIHPHWQAADGPTSRLTRQGFGRMLNLLDDFPEAFDPCGVMDVAEDDAEWAKWCRAVEDGRPFPVPEDFARLTDRDAARGRTGLPLARGGWWFPKAGVVRPALLARRLLEASGARVLMGAEVRLTREDGLWRARFVRGGAVAAEAEAAVAASALDACAVLDAPADFFGLSPLYGRISLLRDTDFRDVRCAVTGHGYLVRTEEGFCGVGATYEQGTEPQITAVEAHDRNMEAFSRLLTDTPEALWGGYYAGVRAVARDRMPLAGPVTLPAELEGLTFRGRPELKDLPVTEGLWGLFGLGSRGLTWGRILAEHVAAEMTGEPTILPASLARAVAPARFAPVLSR</sequence>
<evidence type="ECO:0000313" key="11">
    <source>
        <dbReference type="EMBL" id="EHY30793.1"/>
    </source>
</evidence>
<evidence type="ECO:0000259" key="10">
    <source>
        <dbReference type="Pfam" id="PF01266"/>
    </source>
</evidence>
<comment type="caution">
    <text evidence="11">The sequence shown here is derived from an EMBL/GenBank/DDBJ whole genome shotgun (WGS) entry which is preliminary data.</text>
</comment>
<evidence type="ECO:0000256" key="4">
    <source>
        <dbReference type="ARBA" id="ARBA00022679"/>
    </source>
</evidence>
<keyword evidence="9" id="KW-0511">Multifunctional enzyme</keyword>
<keyword evidence="5" id="KW-0949">S-adenosyl-L-methionine</keyword>
<dbReference type="STRING" id="762967.HMPREF9440_01843"/>
<dbReference type="InterPro" id="IPR036188">
    <property type="entry name" value="FAD/NAD-bd_sf"/>
</dbReference>
<evidence type="ECO:0000256" key="3">
    <source>
        <dbReference type="ARBA" id="ARBA00022630"/>
    </source>
</evidence>
<keyword evidence="7" id="KW-0274">FAD</keyword>
<keyword evidence="8" id="KW-0560">Oxidoreductase</keyword>
<reference evidence="11 12" key="1">
    <citation type="submission" date="2011-11" db="EMBL/GenBank/DDBJ databases">
        <authorList>
            <person name="Weinstock G."/>
            <person name="Sodergren E."/>
            <person name="Clifton S."/>
            <person name="Fulton L."/>
            <person name="Fulton B."/>
            <person name="Courtney L."/>
            <person name="Fronick C."/>
            <person name="Harrison M."/>
            <person name="Strong C."/>
            <person name="Farmer C."/>
            <person name="Delahaunty K."/>
            <person name="Markovic C."/>
            <person name="Hall O."/>
            <person name="Minx P."/>
            <person name="Tomlinson C."/>
            <person name="Mitreva M."/>
            <person name="Hou S."/>
            <person name="Chen J."/>
            <person name="Wollam A."/>
            <person name="Pepin K.H."/>
            <person name="Johnson M."/>
            <person name="Bhonagiri V."/>
            <person name="Zhang X."/>
            <person name="Suruliraj S."/>
            <person name="Warren W."/>
            <person name="Chinwalla A."/>
            <person name="Mardis E.R."/>
            <person name="Wilson R.K."/>
        </authorList>
    </citation>
    <scope>NUCLEOTIDE SEQUENCE [LARGE SCALE GENOMIC DNA]</scope>
    <source>
        <strain evidence="11 12">YIT 11816</strain>
    </source>
</reference>
<dbReference type="Gene3D" id="3.30.9.10">
    <property type="entry name" value="D-Amino Acid Oxidase, subunit A, domain 2"/>
    <property type="match status" value="1"/>
</dbReference>
<dbReference type="AlphaFoldDB" id="H3KGG3"/>
<evidence type="ECO:0000256" key="7">
    <source>
        <dbReference type="ARBA" id="ARBA00022827"/>
    </source>
</evidence>
<keyword evidence="12" id="KW-1185">Reference proteome</keyword>
<organism evidence="11 12">
    <name type="scientific">Sutterella parvirubra YIT 11816</name>
    <dbReference type="NCBI Taxonomy" id="762967"/>
    <lineage>
        <taxon>Bacteria</taxon>
        <taxon>Pseudomonadati</taxon>
        <taxon>Pseudomonadota</taxon>
        <taxon>Betaproteobacteria</taxon>
        <taxon>Burkholderiales</taxon>
        <taxon>Sutterellaceae</taxon>
        <taxon>Sutterella</taxon>
    </lineage>
</organism>
<dbReference type="InterPro" id="IPR006076">
    <property type="entry name" value="FAD-dep_OxRdtase"/>
</dbReference>
<dbReference type="Pfam" id="PF01266">
    <property type="entry name" value="DAO"/>
    <property type="match status" value="1"/>
</dbReference>
<dbReference type="PANTHER" id="PTHR13847">
    <property type="entry name" value="SARCOSINE DEHYDROGENASE-RELATED"/>
    <property type="match status" value="1"/>
</dbReference>
<dbReference type="EMBL" id="AFBQ01000276">
    <property type="protein sequence ID" value="EHY30793.1"/>
    <property type="molecule type" value="Genomic_DNA"/>
</dbReference>